<dbReference type="GO" id="GO:0043130">
    <property type="term" value="F:ubiquitin binding"/>
    <property type="evidence" value="ECO:0007669"/>
    <property type="project" value="TreeGrafter"/>
</dbReference>
<keyword evidence="6" id="KW-0472">Membrane</keyword>
<evidence type="ECO:0000256" key="2">
    <source>
        <dbReference type="ARBA" id="ARBA00022574"/>
    </source>
</evidence>
<dbReference type="EMBL" id="CAJNNW010024457">
    <property type="protein sequence ID" value="CAE8672539.1"/>
    <property type="molecule type" value="Genomic_DNA"/>
</dbReference>
<feature type="transmembrane region" description="Helical" evidence="6">
    <location>
        <begin position="212"/>
        <end position="232"/>
    </location>
</feature>
<dbReference type="InterPro" id="IPR015943">
    <property type="entry name" value="WD40/YVTN_repeat-like_dom_sf"/>
</dbReference>
<dbReference type="PANTHER" id="PTHR19849:SF0">
    <property type="entry name" value="PHOSPHOLIPASE A-2-ACTIVATING PROTEIN"/>
    <property type="match status" value="1"/>
</dbReference>
<reference evidence="8" key="1">
    <citation type="submission" date="2021-02" db="EMBL/GenBank/DDBJ databases">
        <authorList>
            <person name="Dougan E. K."/>
            <person name="Rhodes N."/>
            <person name="Thang M."/>
            <person name="Chan C."/>
        </authorList>
    </citation>
    <scope>NUCLEOTIDE SEQUENCE</scope>
</reference>
<dbReference type="Gene3D" id="2.130.10.10">
    <property type="entry name" value="YVTN repeat-like/Quinoprotein amine dehydrogenase"/>
    <property type="match status" value="2"/>
</dbReference>
<dbReference type="InterPro" id="IPR011047">
    <property type="entry name" value="Quinoprotein_ADH-like_sf"/>
</dbReference>
<evidence type="ECO:0000256" key="6">
    <source>
        <dbReference type="SAM" id="Phobius"/>
    </source>
</evidence>
<dbReference type="InterPro" id="IPR001680">
    <property type="entry name" value="WD40_rpt"/>
</dbReference>
<dbReference type="SMART" id="SM00320">
    <property type="entry name" value="WD40"/>
    <property type="match status" value="4"/>
</dbReference>
<evidence type="ECO:0000256" key="7">
    <source>
        <dbReference type="SAM" id="SignalP"/>
    </source>
</evidence>
<evidence type="ECO:0000313" key="9">
    <source>
        <dbReference type="Proteomes" id="UP000626109"/>
    </source>
</evidence>
<gene>
    <name evidence="8" type="ORF">PGLA2088_LOCUS18122</name>
</gene>
<dbReference type="InterPro" id="IPR020472">
    <property type="entry name" value="WD40_PAC1"/>
</dbReference>
<dbReference type="GO" id="GO:0005634">
    <property type="term" value="C:nucleus"/>
    <property type="evidence" value="ECO:0007669"/>
    <property type="project" value="TreeGrafter"/>
</dbReference>
<comment type="caution">
    <text evidence="8">The sequence shown here is derived from an EMBL/GenBank/DDBJ whole genome shotgun (WGS) entry which is preliminary data.</text>
</comment>
<dbReference type="GO" id="GO:0010992">
    <property type="term" value="P:ubiquitin recycling"/>
    <property type="evidence" value="ECO:0007669"/>
    <property type="project" value="TreeGrafter"/>
</dbReference>
<name>A0A813JAA8_POLGL</name>
<keyword evidence="6" id="KW-1133">Transmembrane helix</keyword>
<feature type="signal peptide" evidence="7">
    <location>
        <begin position="1"/>
        <end position="26"/>
    </location>
</feature>
<feature type="repeat" description="WD" evidence="4">
    <location>
        <begin position="590"/>
        <end position="629"/>
    </location>
</feature>
<evidence type="ECO:0000256" key="4">
    <source>
        <dbReference type="PROSITE-ProRule" id="PRU00221"/>
    </source>
</evidence>
<evidence type="ECO:0000256" key="5">
    <source>
        <dbReference type="SAM" id="MobiDB-lite"/>
    </source>
</evidence>
<feature type="transmembrane region" description="Helical" evidence="6">
    <location>
        <begin position="87"/>
        <end position="109"/>
    </location>
</feature>
<protein>
    <submittedName>
        <fullName evidence="8">Uncharacterized protein</fullName>
    </submittedName>
</protein>
<feature type="region of interest" description="Disordered" evidence="5">
    <location>
        <begin position="29"/>
        <end position="78"/>
    </location>
</feature>
<dbReference type="AlphaFoldDB" id="A0A813JAA8"/>
<evidence type="ECO:0000313" key="8">
    <source>
        <dbReference type="EMBL" id="CAE8672539.1"/>
    </source>
</evidence>
<organism evidence="8 9">
    <name type="scientific">Polarella glacialis</name>
    <name type="common">Dinoflagellate</name>
    <dbReference type="NCBI Taxonomy" id="89957"/>
    <lineage>
        <taxon>Eukaryota</taxon>
        <taxon>Sar</taxon>
        <taxon>Alveolata</taxon>
        <taxon>Dinophyceae</taxon>
        <taxon>Suessiales</taxon>
        <taxon>Suessiaceae</taxon>
        <taxon>Polarella</taxon>
    </lineage>
</organism>
<dbReference type="Pfam" id="PF00400">
    <property type="entry name" value="WD40"/>
    <property type="match status" value="3"/>
</dbReference>
<keyword evidence="6" id="KW-0812">Transmembrane</keyword>
<feature type="repeat" description="WD" evidence="4">
    <location>
        <begin position="673"/>
        <end position="712"/>
    </location>
</feature>
<keyword evidence="1" id="KW-0963">Cytoplasm</keyword>
<dbReference type="PRINTS" id="PR00320">
    <property type="entry name" value="GPROTEINBRPT"/>
</dbReference>
<feature type="chain" id="PRO_5032689042" evidence="7">
    <location>
        <begin position="27"/>
        <end position="730"/>
    </location>
</feature>
<dbReference type="CDD" id="cd00200">
    <property type="entry name" value="WD40"/>
    <property type="match status" value="1"/>
</dbReference>
<sequence>MLSSRQAMRLCLCVVLTLVLQFQASSDQSSRALPPGEVHHQQARDVRLNTTQSSGKLTRNKLRAEAGQPEPNVSTNDLSRSSVKHRLWVFGSFIGASSLMLLVTALCVFAKRRAETAAKEAELLSNNNNNSNCNSKVEQGGGVGYEPLLEGGEGAEDAGLGEFSAEELAEALAEESKALSPEERQAQISKWALINAERVREKNETYLCRRKAILLFLLMIYVAASVGLPILHRSEATCDRGFFWETHMQFLALFVITKVVELWLYAEDPTVQWEMGVGMFMLKFLPSFLGYLDGYTDANAVVIAGSCPDAIAQQLALYMGICYLVGVIFWQWIVMLYFALQDPSQACLVKLLHMDLLASCITLPPDQKWTWDMLAVSRTVGEDMPQALLQTLYLLYVKQNPFMLGSVVMAVGSSLKALHDARARALEAAGAAAEFENRVRDTTLYSASQDGTIRCWDVRSGECTKTIKVGNPANSIAASNGMLYSSHDDGYIREWFVETGEMTRRFAHNGGNAIVRSTADKAYSWARDNDNPVYKEWSLITGECLQDIAAPVMRKAAMFVKGTRLYATATDATKNVAEWSLESGEFVRTFQGHTGPINALFATSKRLLSGSQDGTCREWSLETGQCTRVFDDHCSKYVSPICVVRDLLYNASNGLGTDINEWSLVTGKILRTFAGHTDSVMSITTLKDNLYSSSLDRTIKEWSLKTGECLQTLSGHTNYIQCIIVQFRDE</sequence>
<feature type="compositionally biased region" description="Polar residues" evidence="5">
    <location>
        <begin position="48"/>
        <end position="57"/>
    </location>
</feature>
<feature type="compositionally biased region" description="Basic and acidic residues" evidence="5">
    <location>
        <begin position="37"/>
        <end position="47"/>
    </location>
</feature>
<keyword evidence="2 4" id="KW-0853">WD repeat</keyword>
<dbReference type="SUPFAM" id="SSF50998">
    <property type="entry name" value="Quinoprotein alcohol dehydrogenase-like"/>
    <property type="match status" value="1"/>
</dbReference>
<accession>A0A813JAA8</accession>
<dbReference type="GO" id="GO:0043161">
    <property type="term" value="P:proteasome-mediated ubiquitin-dependent protein catabolic process"/>
    <property type="evidence" value="ECO:0007669"/>
    <property type="project" value="TreeGrafter"/>
</dbReference>
<feature type="transmembrane region" description="Helical" evidence="6">
    <location>
        <begin position="247"/>
        <end position="266"/>
    </location>
</feature>
<dbReference type="Proteomes" id="UP000626109">
    <property type="component" value="Unassembled WGS sequence"/>
</dbReference>
<dbReference type="PANTHER" id="PTHR19849">
    <property type="entry name" value="PHOSPHOLIPASE A-2-ACTIVATING PROTEIN"/>
    <property type="match status" value="1"/>
</dbReference>
<evidence type="ECO:0000256" key="3">
    <source>
        <dbReference type="ARBA" id="ARBA00022737"/>
    </source>
</evidence>
<feature type="repeat" description="WD" evidence="4">
    <location>
        <begin position="444"/>
        <end position="466"/>
    </location>
</feature>
<dbReference type="GO" id="GO:0005737">
    <property type="term" value="C:cytoplasm"/>
    <property type="evidence" value="ECO:0007669"/>
    <property type="project" value="TreeGrafter"/>
</dbReference>
<keyword evidence="7" id="KW-0732">Signal</keyword>
<evidence type="ECO:0000256" key="1">
    <source>
        <dbReference type="ARBA" id="ARBA00022490"/>
    </source>
</evidence>
<dbReference type="PROSITE" id="PS50082">
    <property type="entry name" value="WD_REPEATS_2"/>
    <property type="match status" value="3"/>
</dbReference>
<keyword evidence="3" id="KW-0677">Repeat</keyword>
<proteinExistence type="predicted"/>
<feature type="transmembrane region" description="Helical" evidence="6">
    <location>
        <begin position="315"/>
        <end position="340"/>
    </location>
</feature>